<keyword evidence="1" id="KW-0472">Membrane</keyword>
<evidence type="ECO:0000256" key="1">
    <source>
        <dbReference type="SAM" id="Phobius"/>
    </source>
</evidence>
<reference evidence="2 3" key="1">
    <citation type="submission" date="2019-02" db="EMBL/GenBank/DDBJ databases">
        <title>Deep-cultivation of Planctomycetes and their phenomic and genomic characterization uncovers novel biology.</title>
        <authorList>
            <person name="Wiegand S."/>
            <person name="Jogler M."/>
            <person name="Boedeker C."/>
            <person name="Pinto D."/>
            <person name="Vollmers J."/>
            <person name="Rivas-Marin E."/>
            <person name="Kohn T."/>
            <person name="Peeters S.H."/>
            <person name="Heuer A."/>
            <person name="Rast P."/>
            <person name="Oberbeckmann S."/>
            <person name="Bunk B."/>
            <person name="Jeske O."/>
            <person name="Meyerdierks A."/>
            <person name="Storesund J.E."/>
            <person name="Kallscheuer N."/>
            <person name="Luecker S."/>
            <person name="Lage O.M."/>
            <person name="Pohl T."/>
            <person name="Merkel B.J."/>
            <person name="Hornburger P."/>
            <person name="Mueller R.-W."/>
            <person name="Bruemmer F."/>
            <person name="Labrenz M."/>
            <person name="Spormann A.M."/>
            <person name="Op den Camp H."/>
            <person name="Overmann J."/>
            <person name="Amann R."/>
            <person name="Jetten M.S.M."/>
            <person name="Mascher T."/>
            <person name="Medema M.H."/>
            <person name="Devos D.P."/>
            <person name="Kaster A.-K."/>
            <person name="Ovreas L."/>
            <person name="Rohde M."/>
            <person name="Galperin M.Y."/>
            <person name="Jogler C."/>
        </authorList>
    </citation>
    <scope>NUCLEOTIDE SEQUENCE [LARGE SCALE GENOMIC DNA]</scope>
    <source>
        <strain evidence="2 3">TBK1r</strain>
    </source>
</reference>
<feature type="transmembrane region" description="Helical" evidence="1">
    <location>
        <begin position="103"/>
        <end position="123"/>
    </location>
</feature>
<sequence length="132" mass="14887">MYYKLLADLTVAVHFGYVAFVVLGVPLTILGAWRGWGWVRNRWFRGIHLTMILVVVLEAWAGVTCPLTTLEKDFRAAAGGQTYQGDFIANCLHDAMFFDLQPWAFTVGYTLFGALVVATLVLVPPRWRRQHG</sequence>
<evidence type="ECO:0000313" key="3">
    <source>
        <dbReference type="Proteomes" id="UP000318081"/>
    </source>
</evidence>
<protein>
    <recommendedName>
        <fullName evidence="4">DUF2784 domain-containing protein</fullName>
    </recommendedName>
</protein>
<dbReference type="RefSeq" id="WP_145213194.1">
    <property type="nucleotide sequence ID" value="NZ_CP036432.1"/>
</dbReference>
<proteinExistence type="predicted"/>
<evidence type="ECO:0000313" key="2">
    <source>
        <dbReference type="EMBL" id="QDV84659.1"/>
    </source>
</evidence>
<accession>A0ABX5XRP1</accession>
<keyword evidence="1" id="KW-0812">Transmembrane</keyword>
<dbReference type="InterPro" id="IPR021218">
    <property type="entry name" value="DUF2784"/>
</dbReference>
<organism evidence="2 3">
    <name type="scientific">Stieleria magnilauensis</name>
    <dbReference type="NCBI Taxonomy" id="2527963"/>
    <lineage>
        <taxon>Bacteria</taxon>
        <taxon>Pseudomonadati</taxon>
        <taxon>Planctomycetota</taxon>
        <taxon>Planctomycetia</taxon>
        <taxon>Pirellulales</taxon>
        <taxon>Pirellulaceae</taxon>
        <taxon>Stieleria</taxon>
    </lineage>
</organism>
<evidence type="ECO:0008006" key="4">
    <source>
        <dbReference type="Google" id="ProtNLM"/>
    </source>
</evidence>
<dbReference type="Proteomes" id="UP000318081">
    <property type="component" value="Chromosome"/>
</dbReference>
<name>A0ABX5XRP1_9BACT</name>
<keyword evidence="1" id="KW-1133">Transmembrane helix</keyword>
<gene>
    <name evidence="2" type="ORF">TBK1r_36110</name>
</gene>
<feature type="transmembrane region" description="Helical" evidence="1">
    <location>
        <begin position="12"/>
        <end position="31"/>
    </location>
</feature>
<dbReference type="EMBL" id="CP036432">
    <property type="protein sequence ID" value="QDV84659.1"/>
    <property type="molecule type" value="Genomic_DNA"/>
</dbReference>
<keyword evidence="3" id="KW-1185">Reference proteome</keyword>
<dbReference type="Pfam" id="PF10861">
    <property type="entry name" value="DUF2784"/>
    <property type="match status" value="1"/>
</dbReference>
<feature type="transmembrane region" description="Helical" evidence="1">
    <location>
        <begin position="43"/>
        <end position="63"/>
    </location>
</feature>